<feature type="domain" description="Tetrahaem cytochrome" evidence="11">
    <location>
        <begin position="40"/>
        <end position="104"/>
    </location>
</feature>
<evidence type="ECO:0000259" key="10">
    <source>
        <dbReference type="Pfam" id="PF14522"/>
    </source>
</evidence>
<evidence type="ECO:0000313" key="12">
    <source>
        <dbReference type="EMBL" id="ODJ85725.1"/>
    </source>
</evidence>
<dbReference type="EMBL" id="MARB01000038">
    <property type="protein sequence ID" value="ODJ85725.1"/>
    <property type="molecule type" value="Genomic_DNA"/>
</dbReference>
<evidence type="ECO:0000256" key="1">
    <source>
        <dbReference type="ARBA" id="ARBA00001926"/>
    </source>
</evidence>
<feature type="chain" id="PRO_5031568995" description="Cytochrome C" evidence="9">
    <location>
        <begin position="25"/>
        <end position="524"/>
    </location>
</feature>
<dbReference type="GO" id="GO:0030313">
    <property type="term" value="C:cell envelope"/>
    <property type="evidence" value="ECO:0007669"/>
    <property type="project" value="UniProtKB-SubCell"/>
</dbReference>
<comment type="caution">
    <text evidence="12">The sequence shown here is derived from an EMBL/GenBank/DDBJ whole genome shotgun (WGS) entry which is preliminary data.</text>
</comment>
<evidence type="ECO:0000256" key="6">
    <source>
        <dbReference type="ARBA" id="ARBA00022729"/>
    </source>
</evidence>
<keyword evidence="6 9" id="KW-0732">Signal</keyword>
<protein>
    <recommendedName>
        <fullName evidence="14">Cytochrome C</fullName>
    </recommendedName>
</protein>
<feature type="domain" description="Cytochrome c7-like" evidence="10">
    <location>
        <begin position="295"/>
        <end position="360"/>
    </location>
</feature>
<dbReference type="Proteomes" id="UP000094769">
    <property type="component" value="Unassembled WGS sequence"/>
</dbReference>
<dbReference type="AlphaFoldDB" id="A0A7Z0VHK5"/>
<evidence type="ECO:0000256" key="7">
    <source>
        <dbReference type="ARBA" id="ARBA00022982"/>
    </source>
</evidence>
<evidence type="ECO:0000256" key="2">
    <source>
        <dbReference type="ARBA" id="ARBA00004196"/>
    </source>
</evidence>
<dbReference type="InterPro" id="IPR029467">
    <property type="entry name" value="Cyt_c7-like"/>
</dbReference>
<reference evidence="12 13" key="1">
    <citation type="submission" date="2016-06" db="EMBL/GenBank/DDBJ databases">
        <title>Genome sequence of endosymbiont of Candidatus Endolucinida thiodiazotropha.</title>
        <authorList>
            <person name="Poehlein A."/>
            <person name="Koenig S."/>
            <person name="Heiden S.E."/>
            <person name="Thuermer A."/>
            <person name="Voget S."/>
            <person name="Daniel R."/>
            <person name="Markert S."/>
            <person name="Gros O."/>
            <person name="Schweder T."/>
        </authorList>
    </citation>
    <scope>NUCLEOTIDE SEQUENCE [LARGE SCALE GENOMIC DNA]</scope>
    <source>
        <strain evidence="12 13">COS</strain>
    </source>
</reference>
<evidence type="ECO:0008006" key="14">
    <source>
        <dbReference type="Google" id="ProtNLM"/>
    </source>
</evidence>
<evidence type="ECO:0000256" key="3">
    <source>
        <dbReference type="ARBA" id="ARBA00022448"/>
    </source>
</evidence>
<dbReference type="Pfam" id="PF14537">
    <property type="entry name" value="Cytochrom_c3_2"/>
    <property type="match status" value="1"/>
</dbReference>
<evidence type="ECO:0000256" key="9">
    <source>
        <dbReference type="SAM" id="SignalP"/>
    </source>
</evidence>
<evidence type="ECO:0000256" key="4">
    <source>
        <dbReference type="ARBA" id="ARBA00022617"/>
    </source>
</evidence>
<keyword evidence="4" id="KW-0349">Heme</keyword>
<dbReference type="Gene3D" id="3.90.10.10">
    <property type="entry name" value="Cytochrome C3"/>
    <property type="match status" value="6"/>
</dbReference>
<dbReference type="GO" id="GO:0046872">
    <property type="term" value="F:metal ion binding"/>
    <property type="evidence" value="ECO:0007669"/>
    <property type="project" value="UniProtKB-KW"/>
</dbReference>
<dbReference type="InterPro" id="IPR036280">
    <property type="entry name" value="Multihaem_cyt_sf"/>
</dbReference>
<keyword evidence="3" id="KW-0813">Transport</keyword>
<evidence type="ECO:0000259" key="11">
    <source>
        <dbReference type="Pfam" id="PF14537"/>
    </source>
</evidence>
<keyword evidence="5" id="KW-0479">Metal-binding</keyword>
<feature type="signal peptide" evidence="9">
    <location>
        <begin position="1"/>
        <end position="24"/>
    </location>
</feature>
<comment type="cofactor">
    <cofactor evidence="1">
        <name>heme c</name>
        <dbReference type="ChEBI" id="CHEBI:61717"/>
    </cofactor>
</comment>
<keyword evidence="8" id="KW-0408">Iron</keyword>
<evidence type="ECO:0000313" key="13">
    <source>
        <dbReference type="Proteomes" id="UP000094769"/>
    </source>
</evidence>
<accession>A0A7Z0VHK5</accession>
<dbReference type="InterPro" id="IPR051829">
    <property type="entry name" value="Multiheme_Cytochr_ET"/>
</dbReference>
<proteinExistence type="predicted"/>
<dbReference type="InterPro" id="IPR012286">
    <property type="entry name" value="Tetrahaem_cytochrome"/>
</dbReference>
<gene>
    <name evidence="12" type="ORF">CODIS_40630</name>
</gene>
<evidence type="ECO:0000256" key="5">
    <source>
        <dbReference type="ARBA" id="ARBA00022723"/>
    </source>
</evidence>
<dbReference type="SUPFAM" id="SSF48695">
    <property type="entry name" value="Multiheme cytochromes"/>
    <property type="match status" value="1"/>
</dbReference>
<sequence>MIRNGCHAFCLCLLMLCSISPVMAGKLDLILMPGPVISGHAEFEEKCESCHETLKKAEQVERCLSCHDHSDVAKDIEQGMGYHGRLDPEQAKNCKRCHTEHKGRERDIVNLDSESFDHSQTDFSLKGAHTTLTCQLCHTQEYKKYSQAPSLCFDCHESDDAHKGKLGKECETCHDEKSWSKQTFDHDLDTEYPLSGKHRELDCRLCHADDHYKNTPKECVGCHLINDAHNGRYGKVCAKCHGTEGWKELVFNHTADTEFSLEGRHKDVPCDTCHKRGPYEKKPAKHCFSCHEKDDVHKGRNGEKCEDCHNAESWTKVKFDHGNDTQFPLKGKHQDLVCTACHRTVAMDDLQEADCITCHRPIDVHKNELGEDCGYCHNEQGWNVKLFFEHDITRFPLIGIHSVTTCESCHLNAEFQQTDSACLACHEAEEPHEGRMGEKCGDCHNPNAWLLWTFDHDTQTDFPLEGKHGEIYCDKCHRTDLTEHKQSANHCYGCHRGDDIHRGGFGRHCDRCHSTETFEDPVIR</sequence>
<name>A0A7Z0VHK5_9GAMM</name>
<dbReference type="Pfam" id="PF14522">
    <property type="entry name" value="Cytochrome_C7"/>
    <property type="match status" value="1"/>
</dbReference>
<dbReference type="PANTHER" id="PTHR35038">
    <property type="entry name" value="DISSIMILATORY SULFITE REDUCTASE SIRA"/>
    <property type="match status" value="1"/>
</dbReference>
<keyword evidence="13" id="KW-1185">Reference proteome</keyword>
<comment type="subcellular location">
    <subcellularLocation>
        <location evidence="2">Cell envelope</location>
    </subcellularLocation>
</comment>
<keyword evidence="7" id="KW-0249">Electron transport</keyword>
<evidence type="ECO:0000256" key="8">
    <source>
        <dbReference type="ARBA" id="ARBA00023004"/>
    </source>
</evidence>
<organism evidence="12 13">
    <name type="scientific">Candidatus Thiodiazotropha endolucinida</name>
    <dbReference type="NCBI Taxonomy" id="1655433"/>
    <lineage>
        <taxon>Bacteria</taxon>
        <taxon>Pseudomonadati</taxon>
        <taxon>Pseudomonadota</taxon>
        <taxon>Gammaproteobacteria</taxon>
        <taxon>Chromatiales</taxon>
        <taxon>Sedimenticolaceae</taxon>
        <taxon>Candidatus Thiodiazotropha</taxon>
    </lineage>
</organism>